<dbReference type="FunFam" id="2.40.70.10:FF:000050">
    <property type="entry name" value="Aspartic proteinase CDR1"/>
    <property type="match status" value="1"/>
</dbReference>
<dbReference type="PRINTS" id="PR00792">
    <property type="entry name" value="PEPSIN"/>
</dbReference>
<dbReference type="InterPro" id="IPR032799">
    <property type="entry name" value="TAXi_C"/>
</dbReference>
<proteinExistence type="inferred from homology"/>
<evidence type="ECO:0000256" key="2">
    <source>
        <dbReference type="ARBA" id="ARBA00007447"/>
    </source>
</evidence>
<evidence type="ECO:0000256" key="6">
    <source>
        <dbReference type="ARBA" id="ARBA00022801"/>
    </source>
</evidence>
<dbReference type="Gene3D" id="2.40.70.10">
    <property type="entry name" value="Acid Proteases"/>
    <property type="match status" value="2"/>
</dbReference>
<organism evidence="12 13">
    <name type="scientific">Cajanus cajan</name>
    <name type="common">Pigeon pea</name>
    <name type="synonym">Cajanus indicus</name>
    <dbReference type="NCBI Taxonomy" id="3821"/>
    <lineage>
        <taxon>Eukaryota</taxon>
        <taxon>Viridiplantae</taxon>
        <taxon>Streptophyta</taxon>
        <taxon>Embryophyta</taxon>
        <taxon>Tracheophyta</taxon>
        <taxon>Spermatophyta</taxon>
        <taxon>Magnoliopsida</taxon>
        <taxon>eudicotyledons</taxon>
        <taxon>Gunneridae</taxon>
        <taxon>Pentapetalae</taxon>
        <taxon>rosids</taxon>
        <taxon>fabids</taxon>
        <taxon>Fabales</taxon>
        <taxon>Fabaceae</taxon>
        <taxon>Papilionoideae</taxon>
        <taxon>50 kb inversion clade</taxon>
        <taxon>NPAAA clade</taxon>
        <taxon>indigoferoid/millettioid clade</taxon>
        <taxon>Phaseoleae</taxon>
        <taxon>Cajanus</taxon>
    </lineage>
</organism>
<evidence type="ECO:0000313" key="12">
    <source>
        <dbReference type="EMBL" id="KYP33208.1"/>
    </source>
</evidence>
<dbReference type="InterPro" id="IPR034161">
    <property type="entry name" value="Pepsin-like_plant"/>
</dbReference>
<gene>
    <name evidence="12" type="ORF">KK1_045954</name>
</gene>
<dbReference type="SUPFAM" id="SSF50630">
    <property type="entry name" value="Acid proteases"/>
    <property type="match status" value="1"/>
</dbReference>
<evidence type="ECO:0000256" key="5">
    <source>
        <dbReference type="ARBA" id="ARBA00022750"/>
    </source>
</evidence>
<accession>A0A151QSB9</accession>
<keyword evidence="6 9" id="KW-0378">Hydrolase</keyword>
<dbReference type="PANTHER" id="PTHR47967:SF128">
    <property type="entry name" value="ASPARTIC PROTEINASE CDR1-LIKE"/>
    <property type="match status" value="1"/>
</dbReference>
<keyword evidence="10" id="KW-0732">Signal</keyword>
<feature type="chain" id="PRO_5007587516" evidence="10">
    <location>
        <begin position="23"/>
        <end position="431"/>
    </location>
</feature>
<keyword evidence="3" id="KW-0964">Secreted</keyword>
<dbReference type="InterPro" id="IPR001461">
    <property type="entry name" value="Aspartic_peptidase_A1"/>
</dbReference>
<comment type="subcellular location">
    <subcellularLocation>
        <location evidence="1">Secreted</location>
    </subcellularLocation>
</comment>
<dbReference type="Pfam" id="PF14541">
    <property type="entry name" value="TAXi_C"/>
    <property type="match status" value="1"/>
</dbReference>
<dbReference type="OrthoDB" id="2747330at2759"/>
<comment type="similarity">
    <text evidence="2 9">Belongs to the peptidase A1 family.</text>
</comment>
<keyword evidence="13" id="KW-1185">Reference proteome</keyword>
<feature type="active site" evidence="8">
    <location>
        <position position="108"/>
    </location>
</feature>
<name>A0A151QSB9_CAJCA</name>
<dbReference type="GO" id="GO:0006508">
    <property type="term" value="P:proteolysis"/>
    <property type="evidence" value="ECO:0007669"/>
    <property type="project" value="UniProtKB-KW"/>
</dbReference>
<dbReference type="InterPro" id="IPR051708">
    <property type="entry name" value="Plant_Aspart_Prot_A1"/>
</dbReference>
<dbReference type="InterPro" id="IPR032861">
    <property type="entry name" value="TAXi_N"/>
</dbReference>
<dbReference type="EMBL" id="KQ484958">
    <property type="protein sequence ID" value="KYP33208.1"/>
    <property type="molecule type" value="Genomic_DNA"/>
</dbReference>
<feature type="active site" evidence="8">
    <location>
        <position position="312"/>
    </location>
</feature>
<sequence>MCSFILYLLALCSLSIISIVEASKTLGSFNIDLIHRDSSLSPFYNSSMTPSNLLKNAALRSISRSNLVDHLLVDEKESTETIIIPNHGDYLMKIYIGTPPVERLAIADTGSDLIWVQCAPCQKCFSQDTSLFDPNKSSTFTTVSCNSKPCTLLPSRQRGCGNSGQCEYFYQYGDKSFTKGNLGVDAINFDGGQGVKFPKSIFGCGTYNAFTIDTDGKITGLVGLGAGPLSLVSQLGDQIGNKFSYCLLPFDSPSTSKLIFGEDAIIKGDGVVSTPLITKPSSPTFYFLNLESIVVGQKKVQTGDTDGNIIIDSGTTLTLLKPTLYNEFETLVKEVIEEEQNPPSPYNLCFGYKDAMNFPDIVFQFTGANVSLRPKNMLLKLDTNLFCLAIVPSNQQGLSIFGNVAQFDFQVEYDLEGKKVSFAPTDCTKLG</sequence>
<dbReference type="FunFam" id="2.40.70.10:FF:000051">
    <property type="entry name" value="Putative aspartic protease"/>
    <property type="match status" value="1"/>
</dbReference>
<dbReference type="PANTHER" id="PTHR47967">
    <property type="entry name" value="OS07G0603500 PROTEIN-RELATED"/>
    <property type="match status" value="1"/>
</dbReference>
<dbReference type="GO" id="GO:0005576">
    <property type="term" value="C:extracellular region"/>
    <property type="evidence" value="ECO:0007669"/>
    <property type="project" value="UniProtKB-SubCell"/>
</dbReference>
<dbReference type="Pfam" id="PF14543">
    <property type="entry name" value="TAXi_N"/>
    <property type="match status" value="1"/>
</dbReference>
<dbReference type="OMA" id="TPSICNE"/>
<keyword evidence="5 9" id="KW-0064">Aspartyl protease</keyword>
<protein>
    <submittedName>
        <fullName evidence="12">Aspartic proteinase nepenthesin-2</fullName>
    </submittedName>
</protein>
<evidence type="ECO:0000256" key="8">
    <source>
        <dbReference type="PIRSR" id="PIRSR601461-1"/>
    </source>
</evidence>
<dbReference type="PROSITE" id="PS51767">
    <property type="entry name" value="PEPTIDASE_A1"/>
    <property type="match status" value="1"/>
</dbReference>
<dbReference type="CDD" id="cd05476">
    <property type="entry name" value="pepsin_A_like_plant"/>
    <property type="match status" value="1"/>
</dbReference>
<feature type="signal peptide" evidence="10">
    <location>
        <begin position="1"/>
        <end position="22"/>
    </location>
</feature>
<keyword evidence="7" id="KW-0325">Glycoprotein</keyword>
<dbReference type="AlphaFoldDB" id="A0A151QSB9"/>
<reference evidence="12" key="1">
    <citation type="journal article" date="2012" name="Nat. Biotechnol.">
        <title>Draft genome sequence of pigeonpea (Cajanus cajan), an orphan legume crop of resource-poor farmers.</title>
        <authorList>
            <person name="Varshney R.K."/>
            <person name="Chen W."/>
            <person name="Li Y."/>
            <person name="Bharti A.K."/>
            <person name="Saxena R.K."/>
            <person name="Schlueter J.A."/>
            <person name="Donoghue M.T."/>
            <person name="Azam S."/>
            <person name="Fan G."/>
            <person name="Whaley A.M."/>
            <person name="Farmer A.D."/>
            <person name="Sheridan J."/>
            <person name="Iwata A."/>
            <person name="Tuteja R."/>
            <person name="Penmetsa R.V."/>
            <person name="Wu W."/>
            <person name="Upadhyaya H.D."/>
            <person name="Yang S.P."/>
            <person name="Shah T."/>
            <person name="Saxena K.B."/>
            <person name="Michael T."/>
            <person name="McCombie W.R."/>
            <person name="Yang B."/>
            <person name="Zhang G."/>
            <person name="Yang H."/>
            <person name="Wang J."/>
            <person name="Spillane C."/>
            <person name="Cook D.R."/>
            <person name="May G.D."/>
            <person name="Xu X."/>
            <person name="Jackson S.A."/>
        </authorList>
    </citation>
    <scope>NUCLEOTIDE SEQUENCE [LARGE SCALE GENOMIC DNA]</scope>
</reference>
<evidence type="ECO:0000256" key="9">
    <source>
        <dbReference type="RuleBase" id="RU000454"/>
    </source>
</evidence>
<dbReference type="Gramene" id="C.cajan_42206.t">
    <property type="protein sequence ID" value="C.cajan_42206.t.cds1"/>
    <property type="gene ID" value="C.cajan_42206"/>
</dbReference>
<evidence type="ECO:0000256" key="4">
    <source>
        <dbReference type="ARBA" id="ARBA00022670"/>
    </source>
</evidence>
<dbReference type="Proteomes" id="UP000075243">
    <property type="component" value="Unassembled WGS sequence"/>
</dbReference>
<evidence type="ECO:0000256" key="1">
    <source>
        <dbReference type="ARBA" id="ARBA00004613"/>
    </source>
</evidence>
<feature type="domain" description="Peptidase A1" evidence="11">
    <location>
        <begin position="90"/>
        <end position="423"/>
    </location>
</feature>
<evidence type="ECO:0000313" key="13">
    <source>
        <dbReference type="Proteomes" id="UP000075243"/>
    </source>
</evidence>
<keyword evidence="4 9" id="KW-0645">Protease</keyword>
<dbReference type="InterPro" id="IPR033121">
    <property type="entry name" value="PEPTIDASE_A1"/>
</dbReference>
<evidence type="ECO:0000259" key="11">
    <source>
        <dbReference type="PROSITE" id="PS51767"/>
    </source>
</evidence>
<evidence type="ECO:0000256" key="10">
    <source>
        <dbReference type="SAM" id="SignalP"/>
    </source>
</evidence>
<evidence type="ECO:0000256" key="7">
    <source>
        <dbReference type="ARBA" id="ARBA00023180"/>
    </source>
</evidence>
<evidence type="ECO:0000256" key="3">
    <source>
        <dbReference type="ARBA" id="ARBA00022525"/>
    </source>
</evidence>
<dbReference type="GO" id="GO:0004190">
    <property type="term" value="F:aspartic-type endopeptidase activity"/>
    <property type="evidence" value="ECO:0007669"/>
    <property type="project" value="UniProtKB-KW"/>
</dbReference>
<dbReference type="InterPro" id="IPR021109">
    <property type="entry name" value="Peptidase_aspartic_dom_sf"/>
</dbReference>
<dbReference type="PROSITE" id="PS00141">
    <property type="entry name" value="ASP_PROTEASE"/>
    <property type="match status" value="1"/>
</dbReference>
<dbReference type="InterPro" id="IPR001969">
    <property type="entry name" value="Aspartic_peptidase_AS"/>
</dbReference>